<dbReference type="EMBL" id="JXXN02001400">
    <property type="protein sequence ID" value="THD24848.1"/>
    <property type="molecule type" value="Genomic_DNA"/>
</dbReference>
<dbReference type="AlphaFoldDB" id="A0A4E0RTQ6"/>
<gene>
    <name evidence="1" type="ORF">D915_004433</name>
</gene>
<reference evidence="1" key="1">
    <citation type="submission" date="2019-03" db="EMBL/GenBank/DDBJ databases">
        <title>Improved annotation for the trematode Fasciola hepatica.</title>
        <authorList>
            <person name="Choi Y.-J."/>
            <person name="Martin J."/>
            <person name="Mitreva M."/>
        </authorList>
    </citation>
    <scope>NUCLEOTIDE SEQUENCE [LARGE SCALE GENOMIC DNA]</scope>
</reference>
<keyword evidence="2" id="KW-1185">Reference proteome</keyword>
<sequence>MAKPEKMLSQKTFLKNILRDQFMRAIETRMNPLNQRLIGCQSERPSSGEVKLVIVAAVPPHELTLLGQSQCRADGLRHAFEELNQVVSKHFKVSPNRITRIIIQVIADVLESGVAGFASTGLWDKMRKLQVKRFMLHFMSEISRQYTLILTNTNWDNRSGILKVSLTLTFDMSHTENMNILETVKQLLNTINENVDYVKLINVQDSSKSTLKFPHRFWFVSLTRY</sequence>
<dbReference type="Proteomes" id="UP000230066">
    <property type="component" value="Unassembled WGS sequence"/>
</dbReference>
<comment type="caution">
    <text evidence="1">The sequence shown here is derived from an EMBL/GenBank/DDBJ whole genome shotgun (WGS) entry which is preliminary data.</text>
</comment>
<protein>
    <submittedName>
        <fullName evidence="1">Uncharacterized protein</fullName>
    </submittedName>
</protein>
<proteinExistence type="predicted"/>
<name>A0A4E0RTQ6_FASHE</name>
<evidence type="ECO:0000313" key="1">
    <source>
        <dbReference type="EMBL" id="THD24848.1"/>
    </source>
</evidence>
<evidence type="ECO:0000313" key="2">
    <source>
        <dbReference type="Proteomes" id="UP000230066"/>
    </source>
</evidence>
<organism evidence="1 2">
    <name type="scientific">Fasciola hepatica</name>
    <name type="common">Liver fluke</name>
    <dbReference type="NCBI Taxonomy" id="6192"/>
    <lineage>
        <taxon>Eukaryota</taxon>
        <taxon>Metazoa</taxon>
        <taxon>Spiralia</taxon>
        <taxon>Lophotrochozoa</taxon>
        <taxon>Platyhelminthes</taxon>
        <taxon>Trematoda</taxon>
        <taxon>Digenea</taxon>
        <taxon>Plagiorchiida</taxon>
        <taxon>Echinostomata</taxon>
        <taxon>Echinostomatoidea</taxon>
        <taxon>Fasciolidae</taxon>
        <taxon>Fasciola</taxon>
    </lineage>
</organism>
<accession>A0A4E0RTQ6</accession>